<keyword evidence="4" id="KW-1185">Reference proteome</keyword>
<dbReference type="AlphaFoldDB" id="A0A813TBT3"/>
<dbReference type="InterPro" id="IPR002475">
    <property type="entry name" value="Bcl2-like"/>
</dbReference>
<comment type="caution">
    <text evidence="3">The sequence shown here is derived from an EMBL/GenBank/DDBJ whole genome shotgun (WGS) entry which is preliminary data.</text>
</comment>
<dbReference type="EMBL" id="CAJNOC010000874">
    <property type="protein sequence ID" value="CAF0812356.1"/>
    <property type="molecule type" value="Genomic_DNA"/>
</dbReference>
<dbReference type="PROSITE" id="PS50062">
    <property type="entry name" value="BCL2_FAMILY"/>
    <property type="match status" value="1"/>
</dbReference>
<evidence type="ECO:0000313" key="4">
    <source>
        <dbReference type="Proteomes" id="UP000663879"/>
    </source>
</evidence>
<name>A0A813TBT3_9BILA</name>
<proteinExistence type="predicted"/>
<dbReference type="SUPFAM" id="SSF56854">
    <property type="entry name" value="Bcl-2 inhibitors of programmed cell death"/>
    <property type="match status" value="1"/>
</dbReference>
<reference evidence="3" key="1">
    <citation type="submission" date="2021-02" db="EMBL/GenBank/DDBJ databases">
        <authorList>
            <person name="Nowell W R."/>
        </authorList>
    </citation>
    <scope>NUCLEOTIDE SEQUENCE</scope>
    <source>
        <strain evidence="3">Ploen Becks lab</strain>
    </source>
</reference>
<feature type="compositionally biased region" description="Low complexity" evidence="2">
    <location>
        <begin position="217"/>
        <end position="230"/>
    </location>
</feature>
<dbReference type="GO" id="GO:0006915">
    <property type="term" value="P:apoptotic process"/>
    <property type="evidence" value="ECO:0007669"/>
    <property type="project" value="UniProtKB-KW"/>
</dbReference>
<dbReference type="GO" id="GO:0042981">
    <property type="term" value="P:regulation of apoptotic process"/>
    <property type="evidence" value="ECO:0007669"/>
    <property type="project" value="InterPro"/>
</dbReference>
<keyword evidence="1" id="KW-0053">Apoptosis</keyword>
<feature type="region of interest" description="Disordered" evidence="2">
    <location>
        <begin position="277"/>
        <end position="301"/>
    </location>
</feature>
<dbReference type="OrthoDB" id="10046645at2759"/>
<gene>
    <name evidence="3" type="ORF">OXX778_LOCUS7039</name>
</gene>
<sequence>MSECDAFKLIEEFIKKSSDCPNTTVTSCNFDIHPTLLSIRSDTYSTSSSFITSYLELKKDTTILETPPETPEPSKVVNLPVEETPYSNRPNRPYSYYVATNFHPLDLSIITPSTTDNDDSKLEQTITEKPVKRRTIKKRDEVKRLSMSLTDIKLGKMEKIENSKKTLSFFKLNSKKSKSNQNNLDKDFEEVDDDTFTKSTNSFKRSIFNSTMPARINSKNKNNNNNNSNSPNTTQSGKINRFFRNLFGLEKPTQKDVDLDSSQSNFKFSRLFSFRQQNSRNSTIKPRESISTAERSYSTSTNDTQCPLQLVVTDEQPSKIILPQISLKNEIVPEQYSPDSSGISDLTESFNKMSSLDNLESLKEKFYSEVADRLKKIASCTNSSTNFSSQEKSSLSSIDLFDIPYIDDENEQIEENLCSYSDFNFSQTSSKFIKTDMSDVVIEPMRLNEFIRDASYAKFDELAIDYLNRYDTVWNKIAILFELINRCVQIVTNSNQIDEFNQILVMKLKEIAANYIHDKYCDWIYKNGGWKSVPDIISLPRENSERLH</sequence>
<dbReference type="Gene3D" id="1.10.437.10">
    <property type="entry name" value="Blc2-like"/>
    <property type="match status" value="1"/>
</dbReference>
<feature type="region of interest" description="Disordered" evidence="2">
    <location>
        <begin position="207"/>
        <end position="237"/>
    </location>
</feature>
<evidence type="ECO:0000256" key="2">
    <source>
        <dbReference type="SAM" id="MobiDB-lite"/>
    </source>
</evidence>
<organism evidence="3 4">
    <name type="scientific">Brachionus calyciflorus</name>
    <dbReference type="NCBI Taxonomy" id="104777"/>
    <lineage>
        <taxon>Eukaryota</taxon>
        <taxon>Metazoa</taxon>
        <taxon>Spiralia</taxon>
        <taxon>Gnathifera</taxon>
        <taxon>Rotifera</taxon>
        <taxon>Eurotatoria</taxon>
        <taxon>Monogononta</taxon>
        <taxon>Pseudotrocha</taxon>
        <taxon>Ploima</taxon>
        <taxon>Brachionidae</taxon>
        <taxon>Brachionus</taxon>
    </lineage>
</organism>
<dbReference type="InterPro" id="IPR036834">
    <property type="entry name" value="Bcl-2-like_sf"/>
</dbReference>
<evidence type="ECO:0000256" key="1">
    <source>
        <dbReference type="ARBA" id="ARBA00022703"/>
    </source>
</evidence>
<accession>A0A813TBT3</accession>
<protein>
    <submittedName>
        <fullName evidence="3">Uncharacterized protein</fullName>
    </submittedName>
</protein>
<dbReference type="Proteomes" id="UP000663879">
    <property type="component" value="Unassembled WGS sequence"/>
</dbReference>
<evidence type="ECO:0000313" key="3">
    <source>
        <dbReference type="EMBL" id="CAF0812356.1"/>
    </source>
</evidence>